<proteinExistence type="predicted"/>
<dbReference type="Proteomes" id="UP001632038">
    <property type="component" value="Unassembled WGS sequence"/>
</dbReference>
<comment type="caution">
    <text evidence="1">The sequence shown here is derived from an EMBL/GenBank/DDBJ whole genome shotgun (WGS) entry which is preliminary data.</text>
</comment>
<organism evidence="1 2">
    <name type="scientific">Castilleja foliolosa</name>
    <dbReference type="NCBI Taxonomy" id="1961234"/>
    <lineage>
        <taxon>Eukaryota</taxon>
        <taxon>Viridiplantae</taxon>
        <taxon>Streptophyta</taxon>
        <taxon>Embryophyta</taxon>
        <taxon>Tracheophyta</taxon>
        <taxon>Spermatophyta</taxon>
        <taxon>Magnoliopsida</taxon>
        <taxon>eudicotyledons</taxon>
        <taxon>Gunneridae</taxon>
        <taxon>Pentapetalae</taxon>
        <taxon>asterids</taxon>
        <taxon>lamiids</taxon>
        <taxon>Lamiales</taxon>
        <taxon>Orobanchaceae</taxon>
        <taxon>Pedicularideae</taxon>
        <taxon>Castillejinae</taxon>
        <taxon>Castilleja</taxon>
    </lineage>
</organism>
<dbReference type="AlphaFoldDB" id="A0ABD3D5M9"/>
<evidence type="ECO:0000313" key="1">
    <source>
        <dbReference type="EMBL" id="KAL3636296.1"/>
    </source>
</evidence>
<reference evidence="2" key="1">
    <citation type="journal article" date="2024" name="IScience">
        <title>Strigolactones Initiate the Formation of Haustorium-like Structures in Castilleja.</title>
        <authorList>
            <person name="Buerger M."/>
            <person name="Peterson D."/>
            <person name="Chory J."/>
        </authorList>
    </citation>
    <scope>NUCLEOTIDE SEQUENCE [LARGE SCALE GENOMIC DNA]</scope>
</reference>
<dbReference type="EMBL" id="JAVIJP010000027">
    <property type="protein sequence ID" value="KAL3636296.1"/>
    <property type="molecule type" value="Genomic_DNA"/>
</dbReference>
<accession>A0ABD3D5M9</accession>
<protein>
    <submittedName>
        <fullName evidence="1">Uncharacterized protein</fullName>
    </submittedName>
</protein>
<evidence type="ECO:0000313" key="2">
    <source>
        <dbReference type="Proteomes" id="UP001632038"/>
    </source>
</evidence>
<gene>
    <name evidence="1" type="ORF">CASFOL_020843</name>
</gene>
<sequence>MEHVGEVVCVIEKWGCSWIWSTDLCRVRNKSLIDVHVLGV</sequence>
<name>A0ABD3D5M9_9LAMI</name>
<keyword evidence="2" id="KW-1185">Reference proteome</keyword>